<name>A0A074TGR9_9RHOB</name>
<keyword evidence="2" id="KW-1185">Reference proteome</keyword>
<protein>
    <recommendedName>
        <fullName evidence="3">DUF924 domain-containing protein</fullName>
    </recommendedName>
</protein>
<dbReference type="AlphaFoldDB" id="A0A074TGR9"/>
<accession>A0A074TGR9</accession>
<proteinExistence type="predicted"/>
<organism evidence="1 2">
    <name type="scientific">Thioclava dalianensis</name>
    <dbReference type="NCBI Taxonomy" id="1185766"/>
    <lineage>
        <taxon>Bacteria</taxon>
        <taxon>Pseudomonadati</taxon>
        <taxon>Pseudomonadota</taxon>
        <taxon>Alphaproteobacteria</taxon>
        <taxon>Rhodobacterales</taxon>
        <taxon>Paracoccaceae</taxon>
        <taxon>Thioclava</taxon>
    </lineage>
</organism>
<comment type="caution">
    <text evidence="1">The sequence shown here is derived from an EMBL/GenBank/DDBJ whole genome shotgun (WGS) entry which is preliminary data.</text>
</comment>
<evidence type="ECO:0000313" key="1">
    <source>
        <dbReference type="EMBL" id="KEP69320.1"/>
    </source>
</evidence>
<dbReference type="InterPro" id="IPR011990">
    <property type="entry name" value="TPR-like_helical_dom_sf"/>
</dbReference>
<dbReference type="InterPro" id="IPR010323">
    <property type="entry name" value="DUF924"/>
</dbReference>
<dbReference type="EMBL" id="JHEH01000015">
    <property type="protein sequence ID" value="KEP69320.1"/>
    <property type="molecule type" value="Genomic_DNA"/>
</dbReference>
<dbReference type="Proteomes" id="UP000027725">
    <property type="component" value="Unassembled WGS sequence"/>
</dbReference>
<dbReference type="Gene3D" id="1.20.58.320">
    <property type="entry name" value="TPR-like"/>
    <property type="match status" value="1"/>
</dbReference>
<sequence length="194" mass="22787">MERIDEIISFWTHEVGEKNWYQSSEEIDAAIRRRYAPLWQVASGNSLTDWSTEPRGALALLLLLDQFPRNMFRDDPRSFATDPLARRHADRAISADLDLKIDPPLRQFFYLPFMHSEDLADQDRAIACFRDRWPSEDNLRHARAHRSVIERFGRFPWRNEALGRDTTPEEARYIEQGGYRQALQELDQLNAAVK</sequence>
<dbReference type="eggNOG" id="COG3803">
    <property type="taxonomic scope" value="Bacteria"/>
</dbReference>
<reference evidence="1 2" key="1">
    <citation type="submission" date="2014-03" db="EMBL/GenBank/DDBJ databases">
        <title>The draft genome sequence of Thioclava dalianensis DLFJ1-1.</title>
        <authorList>
            <person name="Lai Q."/>
            <person name="Shao Z."/>
        </authorList>
    </citation>
    <scope>NUCLEOTIDE SEQUENCE [LARGE SCALE GENOMIC DNA]</scope>
    <source>
        <strain evidence="1 2">DLFJ1-1</strain>
    </source>
</reference>
<dbReference type="RefSeq" id="WP_038066754.1">
    <property type="nucleotide sequence ID" value="NZ_FOVB01000007.1"/>
</dbReference>
<dbReference type="OrthoDB" id="7593450at2"/>
<dbReference type="SUPFAM" id="SSF48452">
    <property type="entry name" value="TPR-like"/>
    <property type="match status" value="1"/>
</dbReference>
<dbReference type="Pfam" id="PF06041">
    <property type="entry name" value="DUF924"/>
    <property type="match status" value="1"/>
</dbReference>
<evidence type="ECO:0000313" key="2">
    <source>
        <dbReference type="Proteomes" id="UP000027725"/>
    </source>
</evidence>
<evidence type="ECO:0008006" key="3">
    <source>
        <dbReference type="Google" id="ProtNLM"/>
    </source>
</evidence>
<dbReference type="Gene3D" id="1.25.40.10">
    <property type="entry name" value="Tetratricopeptide repeat domain"/>
    <property type="match status" value="1"/>
</dbReference>
<gene>
    <name evidence="1" type="ORF">DL1_04520</name>
</gene>
<dbReference type="STRING" id="1185766.SAMN05216224_10743"/>